<dbReference type="RefSeq" id="WP_265355868.1">
    <property type="nucleotide sequence ID" value="NZ_JAMQPS010000001.1"/>
</dbReference>
<comment type="caution">
    <text evidence="1">The sequence shown here is derived from an EMBL/GenBank/DDBJ whole genome shotgun (WGS) entry which is preliminary data.</text>
</comment>
<dbReference type="Proteomes" id="UP001209694">
    <property type="component" value="Unassembled WGS sequence"/>
</dbReference>
<accession>A0AAW5V605</accession>
<organism evidence="1 2">
    <name type="scientific">Leptospira levettii</name>
    <dbReference type="NCBI Taxonomy" id="2023178"/>
    <lineage>
        <taxon>Bacteria</taxon>
        <taxon>Pseudomonadati</taxon>
        <taxon>Spirochaetota</taxon>
        <taxon>Spirochaetia</taxon>
        <taxon>Leptospirales</taxon>
        <taxon>Leptospiraceae</taxon>
        <taxon>Leptospira</taxon>
    </lineage>
</organism>
<evidence type="ECO:0000313" key="1">
    <source>
        <dbReference type="EMBL" id="MCW7514479.1"/>
    </source>
</evidence>
<name>A0AAW5V605_9LEPT</name>
<evidence type="ECO:0000313" key="2">
    <source>
        <dbReference type="Proteomes" id="UP001209694"/>
    </source>
</evidence>
<sequence length="156" mass="18101">MSVSFILDRGKYFSSENPFLRTKSLSCLPPFGMNENELSWHELVSKKEEFLHILRILNHYYEMRGETKSKQFGFRRLLADSDPNSVQIFFAKIGPFEYQVACRILPNEETESWIHVDGIAEERERLRQIGNTEHPVFSLVCLGDLFSISVPTLLSI</sequence>
<gene>
    <name evidence="1" type="ORF">ND810_04860</name>
</gene>
<dbReference type="AlphaFoldDB" id="A0AAW5V605"/>
<dbReference type="EMBL" id="JAMQQD010000001">
    <property type="protein sequence ID" value="MCW7514479.1"/>
    <property type="molecule type" value="Genomic_DNA"/>
</dbReference>
<reference evidence="1" key="1">
    <citation type="submission" date="2022-06" db="EMBL/GenBank/DDBJ databases">
        <title>Leptospira isolates from biofilms formed at urban environments.</title>
        <authorList>
            <person name="Ribeiro P.S."/>
            <person name="Sousa T."/>
            <person name="Carvalho N."/>
            <person name="Aburjaile F."/>
            <person name="Neves F."/>
            <person name="Oliveira D."/>
            <person name="Blanco L."/>
            <person name="Lima J."/>
            <person name="Costa F."/>
            <person name="Brenig B."/>
            <person name="Soares S."/>
            <person name="Ramos R."/>
            <person name="Goes-Neto A."/>
            <person name="Matiuzzi M."/>
            <person name="Azevedo V."/>
            <person name="Ristow P."/>
        </authorList>
    </citation>
    <scope>NUCLEOTIDE SEQUENCE</scope>
    <source>
        <strain evidence="1">VSF7</strain>
    </source>
</reference>
<proteinExistence type="predicted"/>
<dbReference type="NCBIfam" id="NF047513">
    <property type="entry name" value="LIC_13246_fam"/>
    <property type="match status" value="1"/>
</dbReference>
<protein>
    <submittedName>
        <fullName evidence="1">Uncharacterized protein</fullName>
    </submittedName>
</protein>